<sequence>MWRHIQSIRLAETYMRQEGLHSFVHHVLAIQFLPSAHIQQAVQMLQMKATTDATRTLIGYLYRQWLDNLVFPADAWLVYCQKVRTYNDVEDKQRKNKANKAI</sequence>
<evidence type="ECO:0000313" key="2">
    <source>
        <dbReference type="Proteomes" id="UP001195483"/>
    </source>
</evidence>
<protein>
    <submittedName>
        <fullName evidence="1">Uncharacterized protein</fullName>
    </submittedName>
</protein>
<name>A0AAE0S1Q5_9BIVA</name>
<dbReference type="Proteomes" id="UP001195483">
    <property type="component" value="Unassembled WGS sequence"/>
</dbReference>
<reference evidence="1" key="1">
    <citation type="journal article" date="2021" name="Genome Biol. Evol.">
        <title>A High-Quality Reference Genome for a Parasitic Bivalve with Doubly Uniparental Inheritance (Bivalvia: Unionida).</title>
        <authorList>
            <person name="Smith C.H."/>
        </authorList>
    </citation>
    <scope>NUCLEOTIDE SEQUENCE</scope>
    <source>
        <strain evidence="1">CHS0354</strain>
    </source>
</reference>
<keyword evidence="2" id="KW-1185">Reference proteome</keyword>
<proteinExistence type="predicted"/>
<reference evidence="1" key="2">
    <citation type="journal article" date="2021" name="Genome Biol. Evol.">
        <title>Developing a high-quality reference genome for a parasitic bivalve with doubly uniparental inheritance (Bivalvia: Unionida).</title>
        <authorList>
            <person name="Smith C.H."/>
        </authorList>
    </citation>
    <scope>NUCLEOTIDE SEQUENCE</scope>
    <source>
        <strain evidence="1">CHS0354</strain>
        <tissue evidence="1">Mantle</tissue>
    </source>
</reference>
<reference evidence="1" key="3">
    <citation type="submission" date="2023-05" db="EMBL/GenBank/DDBJ databases">
        <authorList>
            <person name="Smith C.H."/>
        </authorList>
    </citation>
    <scope>NUCLEOTIDE SEQUENCE</scope>
    <source>
        <strain evidence="1">CHS0354</strain>
        <tissue evidence="1">Mantle</tissue>
    </source>
</reference>
<gene>
    <name evidence="1" type="ORF">CHS0354_038979</name>
</gene>
<feature type="non-terminal residue" evidence="1">
    <location>
        <position position="102"/>
    </location>
</feature>
<dbReference type="EMBL" id="JAEAOA010002269">
    <property type="protein sequence ID" value="KAK3583360.1"/>
    <property type="molecule type" value="Genomic_DNA"/>
</dbReference>
<accession>A0AAE0S1Q5</accession>
<dbReference type="AlphaFoldDB" id="A0AAE0S1Q5"/>
<comment type="caution">
    <text evidence="1">The sequence shown here is derived from an EMBL/GenBank/DDBJ whole genome shotgun (WGS) entry which is preliminary data.</text>
</comment>
<organism evidence="1 2">
    <name type="scientific">Potamilus streckersoni</name>
    <dbReference type="NCBI Taxonomy" id="2493646"/>
    <lineage>
        <taxon>Eukaryota</taxon>
        <taxon>Metazoa</taxon>
        <taxon>Spiralia</taxon>
        <taxon>Lophotrochozoa</taxon>
        <taxon>Mollusca</taxon>
        <taxon>Bivalvia</taxon>
        <taxon>Autobranchia</taxon>
        <taxon>Heteroconchia</taxon>
        <taxon>Palaeoheterodonta</taxon>
        <taxon>Unionida</taxon>
        <taxon>Unionoidea</taxon>
        <taxon>Unionidae</taxon>
        <taxon>Ambleminae</taxon>
        <taxon>Lampsilini</taxon>
        <taxon>Potamilus</taxon>
    </lineage>
</organism>
<evidence type="ECO:0000313" key="1">
    <source>
        <dbReference type="EMBL" id="KAK3583360.1"/>
    </source>
</evidence>